<dbReference type="GO" id="GO:0005576">
    <property type="term" value="C:extracellular region"/>
    <property type="evidence" value="ECO:0007669"/>
    <property type="project" value="InterPro"/>
</dbReference>
<dbReference type="GO" id="GO:0005764">
    <property type="term" value="C:lysosome"/>
    <property type="evidence" value="ECO:0007669"/>
    <property type="project" value="TreeGrafter"/>
</dbReference>
<dbReference type="AlphaFoldDB" id="A0A913ZIP5"/>
<evidence type="ECO:0000256" key="1">
    <source>
        <dbReference type="SAM" id="SignalP"/>
    </source>
</evidence>
<evidence type="ECO:0000313" key="2">
    <source>
        <dbReference type="EnsemblMetazoa" id="XP_038051244.1"/>
    </source>
</evidence>
<protein>
    <submittedName>
        <fullName evidence="2">Uncharacterized protein</fullName>
    </submittedName>
</protein>
<dbReference type="OrthoDB" id="10403223at2759"/>
<dbReference type="RefSeq" id="XP_038051244.1">
    <property type="nucleotide sequence ID" value="XM_038195316.1"/>
</dbReference>
<dbReference type="GO" id="GO:0007160">
    <property type="term" value="P:cell-matrix adhesion"/>
    <property type="evidence" value="ECO:0007669"/>
    <property type="project" value="InterPro"/>
</dbReference>
<dbReference type="Proteomes" id="UP000887568">
    <property type="component" value="Unplaced"/>
</dbReference>
<dbReference type="EnsemblMetazoa" id="XM_038195316.1">
    <property type="protein sequence ID" value="XP_038051244.1"/>
    <property type="gene ID" value="LOC119724322"/>
</dbReference>
<dbReference type="Pfam" id="PF00811">
    <property type="entry name" value="Ependymin"/>
    <property type="match status" value="1"/>
</dbReference>
<dbReference type="InterPro" id="IPR001299">
    <property type="entry name" value="Ependymin"/>
</dbReference>
<accession>A0A913ZIP5</accession>
<reference evidence="2" key="1">
    <citation type="submission" date="2022-11" db="UniProtKB">
        <authorList>
            <consortium name="EnsemblMetazoa"/>
        </authorList>
    </citation>
    <scope>IDENTIFICATION</scope>
</reference>
<dbReference type="OMA" id="PPSHPMF"/>
<sequence length="240" mass="26250">MTHTLASTATLLVMFLGSAVSAVNQAPCCNPKQFTALLETYDTILNNGTVTTFEGRTEMAYDAINEQVAEIDHVYNDVTGVTVKVKIIYDYKKGKKYIIEDGQCTRKSLSYPFHEQCIPGIAVFDGTVSVGLGDAFQVNSFHFLIPSGSPSFDLMVRYGVGAKGCIPYQISIFATKTHTKGNTGGMKKMGSLPPSHPMFAWFATPTAGPNKKLSSFHQYSNYQDGIQDPSFWFDPPSGCH</sequence>
<proteinExistence type="predicted"/>
<name>A0A913ZIP5_PATMI</name>
<dbReference type="GO" id="GO:0005509">
    <property type="term" value="F:calcium ion binding"/>
    <property type="evidence" value="ECO:0007669"/>
    <property type="project" value="InterPro"/>
</dbReference>
<keyword evidence="3" id="KW-1185">Reference proteome</keyword>
<keyword evidence="1" id="KW-0732">Signal</keyword>
<dbReference type="PANTHER" id="PTHR10697:SF13">
    <property type="entry name" value="RICIN B LECTIN DOMAIN-CONTAINING PROTEIN"/>
    <property type="match status" value="1"/>
</dbReference>
<dbReference type="PANTHER" id="PTHR10697">
    <property type="entry name" value="MAMMALIAN EPENDYMIN-RELATED PROTEIN 1"/>
    <property type="match status" value="1"/>
</dbReference>
<evidence type="ECO:0000313" key="3">
    <source>
        <dbReference type="Proteomes" id="UP000887568"/>
    </source>
</evidence>
<organism evidence="2 3">
    <name type="scientific">Patiria miniata</name>
    <name type="common">Bat star</name>
    <name type="synonym">Asterina miniata</name>
    <dbReference type="NCBI Taxonomy" id="46514"/>
    <lineage>
        <taxon>Eukaryota</taxon>
        <taxon>Metazoa</taxon>
        <taxon>Echinodermata</taxon>
        <taxon>Eleutherozoa</taxon>
        <taxon>Asterozoa</taxon>
        <taxon>Asteroidea</taxon>
        <taxon>Valvatacea</taxon>
        <taxon>Valvatida</taxon>
        <taxon>Asterinidae</taxon>
        <taxon>Patiria</taxon>
    </lineage>
</organism>
<feature type="signal peptide" evidence="1">
    <location>
        <begin position="1"/>
        <end position="21"/>
    </location>
</feature>
<feature type="chain" id="PRO_5036895133" evidence="1">
    <location>
        <begin position="22"/>
        <end position="240"/>
    </location>
</feature>
<dbReference type="GeneID" id="119724322"/>